<keyword evidence="2" id="KW-0812">Transmembrane</keyword>
<feature type="transmembrane region" description="Helical" evidence="2">
    <location>
        <begin position="500"/>
        <end position="522"/>
    </location>
</feature>
<keyword evidence="6" id="KW-1185">Reference proteome</keyword>
<name>A0A239HR75_9PSED</name>
<protein>
    <recommendedName>
        <fullName evidence="3">J domain-containing protein</fullName>
    </recommendedName>
</protein>
<feature type="transmembrane region" description="Helical" evidence="2">
    <location>
        <begin position="382"/>
        <end position="403"/>
    </location>
</feature>
<evidence type="ECO:0000256" key="1">
    <source>
        <dbReference type="ARBA" id="ARBA00023186"/>
    </source>
</evidence>
<evidence type="ECO:0000313" key="4">
    <source>
        <dbReference type="EMBL" id="SDI47046.1"/>
    </source>
</evidence>
<feature type="domain" description="J" evidence="3">
    <location>
        <begin position="2"/>
        <end position="61"/>
    </location>
</feature>
<dbReference type="InterPro" id="IPR036869">
    <property type="entry name" value="J_dom_sf"/>
</dbReference>
<organism evidence="4 7">
    <name type="scientific">Pseudomonas delhiensis</name>
    <dbReference type="NCBI Taxonomy" id="366289"/>
    <lineage>
        <taxon>Bacteria</taxon>
        <taxon>Pseudomonadati</taxon>
        <taxon>Pseudomonadota</taxon>
        <taxon>Gammaproteobacteria</taxon>
        <taxon>Pseudomonadales</taxon>
        <taxon>Pseudomonadaceae</taxon>
        <taxon>Pseudomonas</taxon>
    </lineage>
</organism>
<feature type="transmembrane region" description="Helical" evidence="2">
    <location>
        <begin position="462"/>
        <end position="480"/>
    </location>
</feature>
<evidence type="ECO:0000313" key="5">
    <source>
        <dbReference type="EMBL" id="SNS83829.1"/>
    </source>
</evidence>
<keyword evidence="1" id="KW-0143">Chaperone</keyword>
<feature type="transmembrane region" description="Helical" evidence="2">
    <location>
        <begin position="353"/>
        <end position="370"/>
    </location>
</feature>
<evidence type="ECO:0000313" key="7">
    <source>
        <dbReference type="Proteomes" id="UP000199693"/>
    </source>
</evidence>
<dbReference type="Proteomes" id="UP000199693">
    <property type="component" value="Unassembled WGS sequence"/>
</dbReference>
<evidence type="ECO:0000313" key="6">
    <source>
        <dbReference type="Proteomes" id="UP000198309"/>
    </source>
</evidence>
<reference evidence="5 6" key="2">
    <citation type="submission" date="2017-06" db="EMBL/GenBank/DDBJ databases">
        <authorList>
            <person name="Varghese N."/>
            <person name="Submissions S."/>
        </authorList>
    </citation>
    <scope>NUCLEOTIDE SEQUENCE [LARGE SCALE GENOMIC DNA]</scope>
    <source>
        <strain evidence="5 6">RLD-1</strain>
    </source>
</reference>
<feature type="transmembrane region" description="Helical" evidence="2">
    <location>
        <begin position="437"/>
        <end position="456"/>
    </location>
</feature>
<dbReference type="Gene3D" id="1.10.287.110">
    <property type="entry name" value="DnaJ domain"/>
    <property type="match status" value="1"/>
</dbReference>
<evidence type="ECO:0000259" key="3">
    <source>
        <dbReference type="PROSITE" id="PS50076"/>
    </source>
</evidence>
<dbReference type="AlphaFoldDB" id="A0A239HR75"/>
<keyword evidence="2" id="KW-1133">Transmembrane helix</keyword>
<keyword evidence="2" id="KW-0472">Membrane</keyword>
<dbReference type="Proteomes" id="UP000198309">
    <property type="component" value="Unassembled WGS sequence"/>
</dbReference>
<dbReference type="PROSITE" id="PS50076">
    <property type="entry name" value="DNAJ_2"/>
    <property type="match status" value="1"/>
</dbReference>
<reference evidence="4 7" key="1">
    <citation type="submission" date="2016-10" db="EMBL/GenBank/DDBJ databases">
        <authorList>
            <person name="de Groot N.N."/>
        </authorList>
    </citation>
    <scope>NUCLEOTIDE SEQUENCE [LARGE SCALE GENOMIC DNA]</scope>
    <source>
        <strain evidence="4 7">CCM 7361</strain>
    </source>
</reference>
<dbReference type="EMBL" id="FZPC01000008">
    <property type="protein sequence ID" value="SNS83829.1"/>
    <property type="molecule type" value="Genomic_DNA"/>
</dbReference>
<sequence>MSCWETLGLEPGTDERTIKRQYARLLKVTRPDEDAQAFQALREAYEQALSWVEWEGEDEIAEVEPQRAEHVASAVVPPAAQPLDTDLQLHLPSLLADISPATLTECRLRAEEAGLATSFEHALLQHCLEVPGNHLLLDAACVEYGWLDPDRRSSLTEGERLQVRSRVLRGLLLQLRRSLDKGEVAEFQDGLATLRRQPWLQSYDARGLLDEAVVELLLEVPHWPAGLFEGVASLFEWQEGRRVPNCAEYLWGALLRRRDAESYFETLQRDAQTWDLRPEMRAARLMLTPFDIYQQRRFSADFGAADWNSCQRIADTLQYRYPNLLERLPEGNRSLEFWQDLPRNEGKFDPRHFLLWVAVVVVLGVFWLPGKVRSLPELLPNLLVLVAFSTIPYYVSALVMRVFRALTHDRLNRFDYWLGGEILPVQWHGQGAGMRPLRHGALAFGVAWLIALASGLKGGGLWLASVPLAVAVLLLMQLAIRTHVLARAAEIILGPLRRHLAVLLPLSFIAIVLAVIGIQVYLQQQQLIRSQYYQGRSGQERCQDPEHRRELTCILSWRPHGAH</sequence>
<dbReference type="InterPro" id="IPR001623">
    <property type="entry name" value="DnaJ_domain"/>
</dbReference>
<gene>
    <name evidence="4" type="ORF">SAMN05216189_1005144</name>
    <name evidence="5" type="ORF">SAMN06295949_10843</name>
</gene>
<dbReference type="RefSeq" id="WP_089391128.1">
    <property type="nucleotide sequence ID" value="NZ_FNEC01000005.1"/>
</dbReference>
<dbReference type="EMBL" id="FNEC01000005">
    <property type="protein sequence ID" value="SDI47046.1"/>
    <property type="molecule type" value="Genomic_DNA"/>
</dbReference>
<proteinExistence type="predicted"/>
<accession>A0A239HR75</accession>
<evidence type="ECO:0000256" key="2">
    <source>
        <dbReference type="SAM" id="Phobius"/>
    </source>
</evidence>
<dbReference type="SUPFAM" id="SSF46565">
    <property type="entry name" value="Chaperone J-domain"/>
    <property type="match status" value="1"/>
</dbReference>
<dbReference type="CDD" id="cd06257">
    <property type="entry name" value="DnaJ"/>
    <property type="match status" value="1"/>
</dbReference>